<gene>
    <name evidence="2" type="ORF">GUJ93_ZPchr0001g32022</name>
</gene>
<dbReference type="InterPro" id="IPR002885">
    <property type="entry name" value="PPR_rpt"/>
</dbReference>
<organism evidence="2 3">
    <name type="scientific">Zizania palustris</name>
    <name type="common">Northern wild rice</name>
    <dbReference type="NCBI Taxonomy" id="103762"/>
    <lineage>
        <taxon>Eukaryota</taxon>
        <taxon>Viridiplantae</taxon>
        <taxon>Streptophyta</taxon>
        <taxon>Embryophyta</taxon>
        <taxon>Tracheophyta</taxon>
        <taxon>Spermatophyta</taxon>
        <taxon>Magnoliopsida</taxon>
        <taxon>Liliopsida</taxon>
        <taxon>Poales</taxon>
        <taxon>Poaceae</taxon>
        <taxon>BOP clade</taxon>
        <taxon>Oryzoideae</taxon>
        <taxon>Oryzeae</taxon>
        <taxon>Zizaniinae</taxon>
        <taxon>Zizania</taxon>
    </lineage>
</organism>
<dbReference type="GO" id="GO:0009451">
    <property type="term" value="P:RNA modification"/>
    <property type="evidence" value="ECO:0007669"/>
    <property type="project" value="InterPro"/>
</dbReference>
<evidence type="ECO:0008006" key="4">
    <source>
        <dbReference type="Google" id="ProtNLM"/>
    </source>
</evidence>
<dbReference type="NCBIfam" id="TIGR00756">
    <property type="entry name" value="PPR"/>
    <property type="match status" value="3"/>
</dbReference>
<dbReference type="EMBL" id="JAAALK010000288">
    <property type="protein sequence ID" value="KAG8053989.1"/>
    <property type="molecule type" value="Genomic_DNA"/>
</dbReference>
<accession>A0A8J5VTE9</accession>
<dbReference type="GO" id="GO:0003723">
    <property type="term" value="F:RNA binding"/>
    <property type="evidence" value="ECO:0007669"/>
    <property type="project" value="InterPro"/>
</dbReference>
<dbReference type="FunFam" id="1.25.40.10:FF:000805">
    <property type="entry name" value="Pentatricopeptide repeat-containing protein"/>
    <property type="match status" value="1"/>
</dbReference>
<protein>
    <recommendedName>
        <fullName evidence="4">Pentatricopeptide repeat-containing protein</fullName>
    </recommendedName>
</protein>
<comment type="caution">
    <text evidence="2">The sequence shown here is derived from an EMBL/GenBank/DDBJ whole genome shotgun (WGS) entry which is preliminary data.</text>
</comment>
<evidence type="ECO:0000313" key="3">
    <source>
        <dbReference type="Proteomes" id="UP000729402"/>
    </source>
</evidence>
<dbReference type="FunFam" id="1.25.40.10:FF:001222">
    <property type="entry name" value="Tetratricopeptide repeat (TPR)-like superfamily protein"/>
    <property type="match status" value="1"/>
</dbReference>
<dbReference type="InterPro" id="IPR046960">
    <property type="entry name" value="PPR_At4g14850-like_plant"/>
</dbReference>
<name>A0A8J5VTE9_ZIZPA</name>
<reference evidence="2" key="1">
    <citation type="journal article" date="2021" name="bioRxiv">
        <title>Whole Genome Assembly and Annotation of Northern Wild Rice, Zizania palustris L., Supports a Whole Genome Duplication in the Zizania Genus.</title>
        <authorList>
            <person name="Haas M."/>
            <person name="Kono T."/>
            <person name="Macchietto M."/>
            <person name="Millas R."/>
            <person name="McGilp L."/>
            <person name="Shao M."/>
            <person name="Duquette J."/>
            <person name="Hirsch C.N."/>
            <person name="Kimball J."/>
        </authorList>
    </citation>
    <scope>NUCLEOTIDE SEQUENCE</scope>
    <source>
        <tissue evidence="2">Fresh leaf tissue</tissue>
    </source>
</reference>
<dbReference type="Proteomes" id="UP000729402">
    <property type="component" value="Unassembled WGS sequence"/>
</dbReference>
<sequence length="963" mass="106051">MLRRSPRLLAALNRTTTFPAKTELIQASSRLRPLHAACSHHAPAYARHLLDETPRRAGSIVRALGASRAAHLEAEGVAALHCASLKSGAVLDPPVRTSVLTAYARAGDVRSALVVFDEASAPDVILWNAAISAFTLNCRYSDAVVLFWRMVDVLGVFDSTSMVIMLSGASRARNLDHGMVLHGMAMKRCPDTVLSLWNALIDMYAKCGDFYSSEAVFQTMSYRDTASWNSMISGSIFNGLSDISVCYFKDMASSRFQADEVSLSSILSACSRLDNLFSFGESVHSSVIKLGYEDTASCSVANSLITFYSELGFPEDAEEVFLSISKKNLVTWNAMIKGLVDNERVNKAMRMFQEMRSKYHPDVATLVTIISACGDQGLLPEGKQVHGYAIRKGHLYVESSVGNSLLDLYMKCKDPSTACVLFRTMPIRDLISWNTMICGYSRNDSLGEEAQTMFKRLLSEGLSGTLTTILAVIPSCSCPEDLNFGKAIHSFTMKYGFLSGVSAANSLMHMYICCGDSLAAFSLLESITPVSDIISWNTAIVGCVQNGLYIDALEAFQFMHSTITINPDSITLVSILSACGSLKLQSLGKSIHCMTLKHLIASNLRVKNALITMYFRFADTESAELIFSSLGDRNLCSWNCMISGFAQNNEGWRALQFYQKMEDFEPDEISIVGTICACTQLGDVRQGKNIHGHVVRFGLETNAFILASLVDMYSKCGELDISIRVFESSSEKSIACWNSMIAAFGFHGLGLKSINFFWKMNNSGMAATRSTFIALLSACSHSGLIDEGWKYYHLMSEHFGIVPTPEHHVCIVDMLGRAGQLQEARKFVESLPTKQAHGVWGALLSACSKKFELKMGKSIGEHLFCLEPENSGYYVTMSNLYAYQDMWSGAVQNFRYCVLAACSVERDTIINYQPNSIPSITMQVTYLECIKKDGRCDESSCRCLTSLGASTAPSMPCRFVRWP</sequence>
<proteinExistence type="predicted"/>
<dbReference type="FunFam" id="1.25.40.10:FF:000353">
    <property type="entry name" value="Pentatricopeptide repeat-containing protein At4g39530"/>
    <property type="match status" value="1"/>
</dbReference>
<dbReference type="AlphaFoldDB" id="A0A8J5VTE9"/>
<dbReference type="Pfam" id="PF01535">
    <property type="entry name" value="PPR"/>
    <property type="match status" value="9"/>
</dbReference>
<feature type="repeat" description="PPR" evidence="1">
    <location>
        <begin position="328"/>
        <end position="358"/>
    </location>
</feature>
<dbReference type="FunFam" id="1.25.40.10:FF:000073">
    <property type="entry name" value="Pentatricopeptide repeat-containing protein chloroplastic"/>
    <property type="match status" value="1"/>
</dbReference>
<dbReference type="Pfam" id="PF13041">
    <property type="entry name" value="PPR_2"/>
    <property type="match status" value="1"/>
</dbReference>
<dbReference type="PROSITE" id="PS51375">
    <property type="entry name" value="PPR"/>
    <property type="match status" value="2"/>
</dbReference>
<dbReference type="FunFam" id="1.25.40.10:FF:000640">
    <property type="entry name" value="Tetratricopeptide repeat (TPR)-like superfamily protein"/>
    <property type="match status" value="1"/>
</dbReference>
<evidence type="ECO:0000256" key="1">
    <source>
        <dbReference type="PROSITE-ProRule" id="PRU00708"/>
    </source>
</evidence>
<reference evidence="2" key="2">
    <citation type="submission" date="2021-02" db="EMBL/GenBank/DDBJ databases">
        <authorList>
            <person name="Kimball J.A."/>
            <person name="Haas M.W."/>
            <person name="Macchietto M."/>
            <person name="Kono T."/>
            <person name="Duquette J."/>
            <person name="Shao M."/>
        </authorList>
    </citation>
    <scope>NUCLEOTIDE SEQUENCE</scope>
    <source>
        <tissue evidence="2">Fresh leaf tissue</tissue>
    </source>
</reference>
<evidence type="ECO:0000313" key="2">
    <source>
        <dbReference type="EMBL" id="KAG8053989.1"/>
    </source>
</evidence>
<dbReference type="OrthoDB" id="732433at2759"/>
<dbReference type="PANTHER" id="PTHR24015:SF1991">
    <property type="entry name" value="OS01G0938000 PROTEIN"/>
    <property type="match status" value="1"/>
</dbReference>
<feature type="repeat" description="PPR" evidence="1">
    <location>
        <begin position="429"/>
        <end position="464"/>
    </location>
</feature>
<keyword evidence="3" id="KW-1185">Reference proteome</keyword>
<dbReference type="PANTHER" id="PTHR24015">
    <property type="entry name" value="OS07G0578800 PROTEIN-RELATED"/>
    <property type="match status" value="1"/>
</dbReference>
<dbReference type="FunFam" id="1.25.40.10:FF:000975">
    <property type="entry name" value="Pentatricopeptide repeat-containing protein"/>
    <property type="match status" value="1"/>
</dbReference>